<dbReference type="InterPro" id="IPR002099">
    <property type="entry name" value="MutL/Mlh/PMS"/>
</dbReference>
<dbReference type="AlphaFoldDB" id="A0A1G4IDL0"/>
<dbReference type="GO" id="GO:0006298">
    <property type="term" value="P:mismatch repair"/>
    <property type="evidence" value="ECO:0007669"/>
    <property type="project" value="InterPro"/>
</dbReference>
<accession>A0A1G4IDL0</accession>
<evidence type="ECO:0000259" key="4">
    <source>
        <dbReference type="SMART" id="SM00853"/>
    </source>
</evidence>
<dbReference type="InterPro" id="IPR020568">
    <property type="entry name" value="Ribosomal_Su5_D2-typ_SF"/>
</dbReference>
<dbReference type="InterPro" id="IPR013507">
    <property type="entry name" value="DNA_mismatch_S5_2-like"/>
</dbReference>
<dbReference type="Proteomes" id="UP000195570">
    <property type="component" value="Unassembled WGS sequence"/>
</dbReference>
<dbReference type="SMART" id="SM01340">
    <property type="entry name" value="DNA_mis_repair"/>
    <property type="match status" value="1"/>
</dbReference>
<dbReference type="CDD" id="cd03484">
    <property type="entry name" value="MutL_Trans_hPMS_2_like"/>
    <property type="match status" value="1"/>
</dbReference>
<evidence type="ECO:0000313" key="7">
    <source>
        <dbReference type="Proteomes" id="UP000195570"/>
    </source>
</evidence>
<dbReference type="Gene3D" id="3.30.230.10">
    <property type="match status" value="1"/>
</dbReference>
<dbReference type="GO" id="GO:0005524">
    <property type="term" value="F:ATP binding"/>
    <property type="evidence" value="ECO:0007669"/>
    <property type="project" value="InterPro"/>
</dbReference>
<comment type="caution">
    <text evidence="6">The sequence shown here is derived from an EMBL/GenBank/DDBJ whole genome shotgun (WGS) entry which is preliminary data.</text>
</comment>
<dbReference type="Gene3D" id="3.30.1540.20">
    <property type="entry name" value="MutL, C-terminal domain, dimerisation subdomain"/>
    <property type="match status" value="1"/>
</dbReference>
<dbReference type="GO" id="GO:0032389">
    <property type="term" value="C:MutLalpha complex"/>
    <property type="evidence" value="ECO:0007669"/>
    <property type="project" value="TreeGrafter"/>
</dbReference>
<evidence type="ECO:0000259" key="5">
    <source>
        <dbReference type="SMART" id="SM01340"/>
    </source>
</evidence>
<name>A0A1G4IDL0_TRYEQ</name>
<dbReference type="Pfam" id="PF08676">
    <property type="entry name" value="MutL_C"/>
    <property type="match status" value="1"/>
</dbReference>
<dbReference type="NCBIfam" id="TIGR00585">
    <property type="entry name" value="mutl"/>
    <property type="match status" value="1"/>
</dbReference>
<reference evidence="6" key="1">
    <citation type="submission" date="2016-09" db="EMBL/GenBank/DDBJ databases">
        <authorList>
            <person name="Hebert L."/>
            <person name="Moumen B."/>
        </authorList>
    </citation>
    <scope>NUCLEOTIDE SEQUENCE [LARGE SCALE GENOMIC DNA]</scope>
    <source>
        <strain evidence="6">OVI</strain>
    </source>
</reference>
<dbReference type="PROSITE" id="PS00058">
    <property type="entry name" value="DNA_MISMATCH_REPAIR_1"/>
    <property type="match status" value="1"/>
</dbReference>
<dbReference type="SMART" id="SM00853">
    <property type="entry name" value="MutL_C"/>
    <property type="match status" value="1"/>
</dbReference>
<comment type="similarity">
    <text evidence="1">Belongs to the DNA mismatch repair MutL/HexB family.</text>
</comment>
<keyword evidence="7" id="KW-1185">Reference proteome</keyword>
<dbReference type="Gene3D" id="3.30.1370.100">
    <property type="entry name" value="MutL, C-terminal domain, regulatory subdomain"/>
    <property type="match status" value="1"/>
</dbReference>
<dbReference type="InterPro" id="IPR042121">
    <property type="entry name" value="MutL_C_regsub"/>
</dbReference>
<dbReference type="GO" id="GO:0016887">
    <property type="term" value="F:ATP hydrolysis activity"/>
    <property type="evidence" value="ECO:0007669"/>
    <property type="project" value="InterPro"/>
</dbReference>
<dbReference type="InterPro" id="IPR014790">
    <property type="entry name" value="MutL_C"/>
</dbReference>
<dbReference type="SUPFAM" id="SSF118116">
    <property type="entry name" value="DNA mismatch repair protein MutL"/>
    <property type="match status" value="1"/>
</dbReference>
<evidence type="ECO:0000256" key="3">
    <source>
        <dbReference type="SAM" id="MobiDB-lite"/>
    </source>
</evidence>
<gene>
    <name evidence="6" type="ORF">TEOVI_000196200</name>
</gene>
<dbReference type="FunFam" id="3.30.230.10:FF:000138">
    <property type="entry name" value="DNA mismatch repair protein MutL"/>
    <property type="match status" value="1"/>
</dbReference>
<feature type="compositionally biased region" description="Low complexity" evidence="3">
    <location>
        <begin position="439"/>
        <end position="452"/>
    </location>
</feature>
<dbReference type="PANTHER" id="PTHR10073">
    <property type="entry name" value="DNA MISMATCH REPAIR PROTEIN MLH, PMS, MUTL"/>
    <property type="match status" value="1"/>
</dbReference>
<dbReference type="PANTHER" id="PTHR10073:SF55">
    <property type="entry name" value="REPAIR PROTEIN PMS1, PUTATIVE-RELATED"/>
    <property type="match status" value="1"/>
</dbReference>
<dbReference type="EMBL" id="CZPT02001421">
    <property type="protein sequence ID" value="SCU70389.1"/>
    <property type="molecule type" value="Genomic_DNA"/>
</dbReference>
<evidence type="ECO:0000313" key="6">
    <source>
        <dbReference type="EMBL" id="SCU70389.1"/>
    </source>
</evidence>
<proteinExistence type="inferred from homology"/>
<dbReference type="InterPro" id="IPR014721">
    <property type="entry name" value="Ribsml_uS5_D2-typ_fold_subgr"/>
</dbReference>
<dbReference type="InterPro" id="IPR014762">
    <property type="entry name" value="DNA_mismatch_repair_CS"/>
</dbReference>
<organism evidence="6 7">
    <name type="scientific">Trypanosoma equiperdum</name>
    <dbReference type="NCBI Taxonomy" id="5694"/>
    <lineage>
        <taxon>Eukaryota</taxon>
        <taxon>Discoba</taxon>
        <taxon>Euglenozoa</taxon>
        <taxon>Kinetoplastea</taxon>
        <taxon>Metakinetoplastina</taxon>
        <taxon>Trypanosomatida</taxon>
        <taxon>Trypanosomatidae</taxon>
        <taxon>Trypanosoma</taxon>
    </lineage>
</organism>
<protein>
    <submittedName>
        <fullName evidence="6">Mismatch repair protein PMS1, putative</fullName>
    </submittedName>
</protein>
<dbReference type="Gene3D" id="3.30.565.10">
    <property type="entry name" value="Histidine kinase-like ATPase, C-terminal domain"/>
    <property type="match status" value="1"/>
</dbReference>
<sequence>MITLLDEGSSRKLSAGQVITNLSSVVKELVENSLDAGARTVAIRVEDSGAGNITVEDDGSGMNLSYLLDSEGRLKEDASLPLLASRATTKRRGGDSGLSSQAAQTLGFRGEALHSLAHLSELSICTMSESTRPTALLIAYDSNSRRTTVKVTSERRDVGTTVVVSKLFAALPVRHKDFVRGRKKQLLAATLLMKQYALSHPHVRLLMTHRAGPDSAPVTLVSLTGTGDPQRALAEAYGGRVIANMERVEWELTFGTITGYVSKGNAGRLSSDMQVFALDGRLVDLPMMAKAVNDAYAESLPNAAQRTFPAFFLHVSSGESLPYDVNLVPDKRKVLISDEERHAGEVRTCGLRTFQASTDGIDLPVRNEGGWRHVPERRNTQETMPTQTPLSATSIAQFIYQRRETSQGDNLIDNAAVAQVQPSVCLSQLLSGSSPIGRTSSPDATASPTSTTNRAPSERSAGSVESVLEYPLTFEPTQKRQRLESSAEEGNTGDTDGSSWGEEDPRELGPEEMMGTDDAVVNYVTDDTNQQRPGPPRSSVRFPPFSVLAEMPLVHSLGEWAAPSQPSDGGGVRKFSRLQKQTEEELTLYLGKESFKNMVVHGQFNHGFIVTSLDDNIFVIDQHAADEKGNYEHLMSHYVARPQPLFSPVPVSMEPQAVDLAVDHAEELRQHGFIVQRSDDTNKLLVLSVPVIPYEVVDPQNVVELIRQLVHYNTISKPMRCVWHSMATKACRSSIMVGTMLSEKKMRSVVDRMGELEQPWNCPHGRPTVRHVSKISSLVSLMTKSRRA</sequence>
<dbReference type="InterPro" id="IPR037198">
    <property type="entry name" value="MutL_C_sf"/>
</dbReference>
<evidence type="ECO:0000256" key="2">
    <source>
        <dbReference type="ARBA" id="ARBA00022763"/>
    </source>
</evidence>
<dbReference type="VEuPathDB" id="TriTrypDB:TEOVI_000196200"/>
<feature type="compositionally biased region" description="Polar residues" evidence="3">
    <location>
        <begin position="488"/>
        <end position="498"/>
    </location>
</feature>
<dbReference type="InterPro" id="IPR038973">
    <property type="entry name" value="MutL/Mlh/Pms-like"/>
</dbReference>
<dbReference type="GeneID" id="92375902"/>
<dbReference type="GO" id="GO:0140664">
    <property type="term" value="F:ATP-dependent DNA damage sensor activity"/>
    <property type="evidence" value="ECO:0007669"/>
    <property type="project" value="InterPro"/>
</dbReference>
<feature type="domain" description="DNA mismatch repair protein S5" evidence="5">
    <location>
        <begin position="233"/>
        <end position="355"/>
    </location>
</feature>
<evidence type="ECO:0000256" key="1">
    <source>
        <dbReference type="ARBA" id="ARBA00006082"/>
    </source>
</evidence>
<keyword evidence="2" id="KW-0227">DNA damage</keyword>
<dbReference type="SUPFAM" id="SSF54211">
    <property type="entry name" value="Ribosomal protein S5 domain 2-like"/>
    <property type="match status" value="1"/>
</dbReference>
<dbReference type="Pfam" id="PF01119">
    <property type="entry name" value="DNA_mis_repair"/>
    <property type="match status" value="1"/>
</dbReference>
<dbReference type="GO" id="GO:0030983">
    <property type="term" value="F:mismatched DNA binding"/>
    <property type="evidence" value="ECO:0007669"/>
    <property type="project" value="InterPro"/>
</dbReference>
<feature type="region of interest" description="Disordered" evidence="3">
    <location>
        <begin position="431"/>
        <end position="513"/>
    </location>
</feature>
<dbReference type="RefSeq" id="XP_067081215.1">
    <property type="nucleotide sequence ID" value="XM_067225114.1"/>
</dbReference>
<dbReference type="InterPro" id="IPR042120">
    <property type="entry name" value="MutL_C_dimsub"/>
</dbReference>
<feature type="domain" description="MutL C-terminal dimerisation" evidence="4">
    <location>
        <begin position="600"/>
        <end position="741"/>
    </location>
</feature>
<dbReference type="InterPro" id="IPR036890">
    <property type="entry name" value="HATPase_C_sf"/>
</dbReference>
<dbReference type="SUPFAM" id="SSF55874">
    <property type="entry name" value="ATPase domain of HSP90 chaperone/DNA topoisomerase II/histidine kinase"/>
    <property type="match status" value="1"/>
</dbReference>
<dbReference type="Pfam" id="PF13589">
    <property type="entry name" value="HATPase_c_3"/>
    <property type="match status" value="1"/>
</dbReference>